<organism evidence="3 4">
    <name type="scientific">Pieris brassicae</name>
    <name type="common">White butterfly</name>
    <name type="synonym">Large white butterfly</name>
    <dbReference type="NCBI Taxonomy" id="7116"/>
    <lineage>
        <taxon>Eukaryota</taxon>
        <taxon>Metazoa</taxon>
        <taxon>Ecdysozoa</taxon>
        <taxon>Arthropoda</taxon>
        <taxon>Hexapoda</taxon>
        <taxon>Insecta</taxon>
        <taxon>Pterygota</taxon>
        <taxon>Neoptera</taxon>
        <taxon>Endopterygota</taxon>
        <taxon>Lepidoptera</taxon>
        <taxon>Glossata</taxon>
        <taxon>Ditrysia</taxon>
        <taxon>Papilionoidea</taxon>
        <taxon>Pieridae</taxon>
        <taxon>Pierinae</taxon>
        <taxon>Pieris</taxon>
    </lineage>
</organism>
<dbReference type="EMBL" id="CALOZG010000001">
    <property type="protein sequence ID" value="CAH3835307.1"/>
    <property type="molecule type" value="Genomic_DNA"/>
</dbReference>
<dbReference type="AlphaFoldDB" id="A0A9P0SI67"/>
<evidence type="ECO:0000259" key="2">
    <source>
        <dbReference type="SMART" id="SM00848"/>
    </source>
</evidence>
<feature type="signal peptide" evidence="1">
    <location>
        <begin position="1"/>
        <end position="17"/>
    </location>
</feature>
<dbReference type="InterPro" id="IPR038765">
    <property type="entry name" value="Papain-like_cys_pep_sf"/>
</dbReference>
<dbReference type="Pfam" id="PF08246">
    <property type="entry name" value="Inhibitor_I29"/>
    <property type="match status" value="1"/>
</dbReference>
<gene>
    <name evidence="3" type="ORF">PIBRA_LOCUS193</name>
</gene>
<proteinExistence type="predicted"/>
<comment type="caution">
    <text evidence="3">The sequence shown here is derived from an EMBL/GenBank/DDBJ whole genome shotgun (WGS) entry which is preliminary data.</text>
</comment>
<protein>
    <recommendedName>
        <fullName evidence="2">Cathepsin propeptide inhibitor domain-containing protein</fullName>
    </recommendedName>
</protein>
<keyword evidence="4" id="KW-1185">Reference proteome</keyword>
<name>A0A9P0SI67_PIEBR</name>
<evidence type="ECO:0000313" key="4">
    <source>
        <dbReference type="Proteomes" id="UP001152562"/>
    </source>
</evidence>
<evidence type="ECO:0000256" key="1">
    <source>
        <dbReference type="SAM" id="SignalP"/>
    </source>
</evidence>
<dbReference type="InterPro" id="IPR013201">
    <property type="entry name" value="Prot_inhib_I29"/>
</dbReference>
<feature type="domain" description="Cathepsin propeptide inhibitor" evidence="2">
    <location>
        <begin position="55"/>
        <end position="112"/>
    </location>
</feature>
<dbReference type="Gene3D" id="1.10.287.2250">
    <property type="match status" value="1"/>
</dbReference>
<reference evidence="3" key="1">
    <citation type="submission" date="2022-05" db="EMBL/GenBank/DDBJ databases">
        <authorList>
            <person name="Okamura Y."/>
        </authorList>
    </citation>
    <scope>NUCLEOTIDE SEQUENCE</scope>
</reference>
<accession>A0A9P0SI67</accession>
<dbReference type="Proteomes" id="UP001152562">
    <property type="component" value="Unassembled WGS sequence"/>
</dbReference>
<sequence>MKYTICFLLTLFISTICYEYDNDKEEFNEFYEELEMEEESKKPIIYDLKDSKRLFEKYIKDFNKSYKDDKEYKEHYENFVDNLKFINQVNSSGKSSVAGLNSLSDRDVTSEFDGFL</sequence>
<keyword evidence="1" id="KW-0732">Signal</keyword>
<feature type="chain" id="PRO_5040136162" description="Cathepsin propeptide inhibitor domain-containing protein" evidence="1">
    <location>
        <begin position="18"/>
        <end position="116"/>
    </location>
</feature>
<dbReference type="SUPFAM" id="SSF54001">
    <property type="entry name" value="Cysteine proteinases"/>
    <property type="match status" value="1"/>
</dbReference>
<dbReference type="SMART" id="SM00848">
    <property type="entry name" value="Inhibitor_I29"/>
    <property type="match status" value="1"/>
</dbReference>
<evidence type="ECO:0000313" key="3">
    <source>
        <dbReference type="EMBL" id="CAH3835307.1"/>
    </source>
</evidence>